<reference evidence="7" key="1">
    <citation type="submission" date="2020-04" db="EMBL/GenBank/DDBJ databases">
        <authorList>
            <person name="Alioto T."/>
            <person name="Alioto T."/>
            <person name="Gomez Garrido J."/>
        </authorList>
    </citation>
    <scope>NUCLEOTIDE SEQUENCE</scope>
    <source>
        <strain evidence="7">A484AB</strain>
    </source>
</reference>
<keyword evidence="8" id="KW-1185">Reference proteome</keyword>
<dbReference type="AlphaFoldDB" id="A0A7D9I8P4"/>
<comment type="subcellular location">
    <subcellularLocation>
        <location evidence="1">Membrane</location>
    </subcellularLocation>
</comment>
<evidence type="ECO:0000256" key="5">
    <source>
        <dbReference type="SAM" id="MobiDB-lite"/>
    </source>
</evidence>
<accession>A0A7D9I8P4</accession>
<evidence type="ECO:0000256" key="3">
    <source>
        <dbReference type="ARBA" id="ARBA00022514"/>
    </source>
</evidence>
<dbReference type="GO" id="GO:0005164">
    <property type="term" value="F:tumor necrosis factor receptor binding"/>
    <property type="evidence" value="ECO:0007669"/>
    <property type="project" value="InterPro"/>
</dbReference>
<evidence type="ECO:0000256" key="4">
    <source>
        <dbReference type="ARBA" id="ARBA00023136"/>
    </source>
</evidence>
<dbReference type="SUPFAM" id="SSF49842">
    <property type="entry name" value="TNF-like"/>
    <property type="match status" value="1"/>
</dbReference>
<feature type="domain" description="THD" evidence="6">
    <location>
        <begin position="69"/>
        <end position="224"/>
    </location>
</feature>
<dbReference type="InterPro" id="IPR008983">
    <property type="entry name" value="Tumour_necrosis_fac-like_dom"/>
</dbReference>
<comment type="similarity">
    <text evidence="2">Belongs to the tumor necrosis factor family.</text>
</comment>
<dbReference type="GO" id="GO:0006955">
    <property type="term" value="P:immune response"/>
    <property type="evidence" value="ECO:0007669"/>
    <property type="project" value="InterPro"/>
</dbReference>
<dbReference type="Proteomes" id="UP001152795">
    <property type="component" value="Unassembled WGS sequence"/>
</dbReference>
<protein>
    <submittedName>
        <fullName evidence="7">Complement C1q subcomponent subunit C-like isoform X2</fullName>
    </submittedName>
</protein>
<dbReference type="EMBL" id="CACRXK020004513">
    <property type="protein sequence ID" value="CAB4003016.1"/>
    <property type="molecule type" value="Genomic_DNA"/>
</dbReference>
<dbReference type="Pfam" id="PF01391">
    <property type="entry name" value="Collagen"/>
    <property type="match status" value="1"/>
</dbReference>
<proteinExistence type="inferred from homology"/>
<comment type="caution">
    <text evidence="7">The sequence shown here is derived from an EMBL/GenBank/DDBJ whole genome shotgun (WGS) entry which is preliminary data.</text>
</comment>
<feature type="region of interest" description="Disordered" evidence="5">
    <location>
        <begin position="1"/>
        <end position="46"/>
    </location>
</feature>
<dbReference type="InterPro" id="IPR006052">
    <property type="entry name" value="TNF_dom"/>
</dbReference>
<evidence type="ECO:0000256" key="1">
    <source>
        <dbReference type="ARBA" id="ARBA00004370"/>
    </source>
</evidence>
<feature type="compositionally biased region" description="Polar residues" evidence="5">
    <location>
        <begin position="1"/>
        <end position="11"/>
    </location>
</feature>
<feature type="compositionally biased region" description="Low complexity" evidence="5">
    <location>
        <begin position="20"/>
        <end position="36"/>
    </location>
</feature>
<dbReference type="InterPro" id="IPR008160">
    <property type="entry name" value="Collagen"/>
</dbReference>
<dbReference type="PROSITE" id="PS50049">
    <property type="entry name" value="THD_2"/>
    <property type="match status" value="1"/>
</dbReference>
<dbReference type="GO" id="GO:0016020">
    <property type="term" value="C:membrane"/>
    <property type="evidence" value="ECO:0007669"/>
    <property type="project" value="UniProtKB-SubCell"/>
</dbReference>
<evidence type="ECO:0000313" key="8">
    <source>
        <dbReference type="Proteomes" id="UP001152795"/>
    </source>
</evidence>
<gene>
    <name evidence="7" type="ORF">PACLA_8A076069</name>
</gene>
<evidence type="ECO:0000313" key="7">
    <source>
        <dbReference type="EMBL" id="CAB4003016.1"/>
    </source>
</evidence>
<keyword evidence="4" id="KW-0472">Membrane</keyword>
<evidence type="ECO:0000259" key="6">
    <source>
        <dbReference type="PROSITE" id="PS50049"/>
    </source>
</evidence>
<dbReference type="OrthoDB" id="9446605at2759"/>
<dbReference type="PANTHER" id="PTHR11471:SF13">
    <property type="entry name" value="TNF FAMILY PROFILE DOMAIN-CONTAINING PROTEIN"/>
    <property type="match status" value="1"/>
</dbReference>
<dbReference type="Gene3D" id="2.60.120.40">
    <property type="match status" value="1"/>
</dbReference>
<dbReference type="GO" id="GO:0005125">
    <property type="term" value="F:cytokine activity"/>
    <property type="evidence" value="ECO:0007669"/>
    <property type="project" value="UniProtKB-KW"/>
</dbReference>
<dbReference type="Pfam" id="PF00229">
    <property type="entry name" value="TNF"/>
    <property type="match status" value="1"/>
</dbReference>
<name>A0A7D9I8P4_PARCT</name>
<dbReference type="PANTHER" id="PTHR11471">
    <property type="entry name" value="TUMOR NECROSIS FACTOR FAMILY MEMBER"/>
    <property type="match status" value="1"/>
</dbReference>
<evidence type="ECO:0000256" key="2">
    <source>
        <dbReference type="ARBA" id="ARBA00008670"/>
    </source>
</evidence>
<feature type="non-terminal residue" evidence="7">
    <location>
        <position position="1"/>
    </location>
</feature>
<sequence length="224" mass="24217">SFPRSRGSTGTKGLKGDTGITGPPGKSGPKGAPGFPGLQGISGIHGEKGEPGKCNACNMSALTVKKERPVVHLTGYSESLGLPKYELLDVWKMGRYAQASPGMISPVRTPRFINVTETGNYFVYSQVYFQIPANDAVVNKKLTSDDQSYMIHFVFRQSGSTKSILLRSVVSNGFQGNRSGFFTSFTSGVHRLKKGDSLYVAVQKKLSSLINTNDDSTFFGVFKL</sequence>
<dbReference type="GO" id="GO:0005615">
    <property type="term" value="C:extracellular space"/>
    <property type="evidence" value="ECO:0007669"/>
    <property type="project" value="UniProtKB-KW"/>
</dbReference>
<organism evidence="7 8">
    <name type="scientific">Paramuricea clavata</name>
    <name type="common">Red gorgonian</name>
    <name type="synonym">Violescent sea-whip</name>
    <dbReference type="NCBI Taxonomy" id="317549"/>
    <lineage>
        <taxon>Eukaryota</taxon>
        <taxon>Metazoa</taxon>
        <taxon>Cnidaria</taxon>
        <taxon>Anthozoa</taxon>
        <taxon>Octocorallia</taxon>
        <taxon>Malacalcyonacea</taxon>
        <taxon>Plexauridae</taxon>
        <taxon>Paramuricea</taxon>
    </lineage>
</organism>
<keyword evidence="3" id="KW-0202">Cytokine</keyword>